<comment type="caution">
    <text evidence="1">The sequence shown here is derived from an EMBL/GenBank/DDBJ whole genome shotgun (WGS) entry which is preliminary data.</text>
</comment>
<dbReference type="EMBL" id="JACHGW010000001">
    <property type="protein sequence ID" value="MBB6049109.1"/>
    <property type="molecule type" value="Genomic_DNA"/>
</dbReference>
<evidence type="ECO:0000313" key="1">
    <source>
        <dbReference type="EMBL" id="MBB6049109.1"/>
    </source>
</evidence>
<keyword evidence="2" id="KW-1185">Reference proteome</keyword>
<sequence length="48" mass="5565">MILQNRQLHLSLSCDCQRNLNCLRNQSEDSRLCALRESVWTSEGERAS</sequence>
<dbReference type="Proteomes" id="UP000520814">
    <property type="component" value="Unassembled WGS sequence"/>
</dbReference>
<accession>A0A7W9SNF7</accession>
<name>A0A7W9SNF7_ARMRO</name>
<protein>
    <submittedName>
        <fullName evidence="1">Uncharacterized protein</fullName>
    </submittedName>
</protein>
<proteinExistence type="predicted"/>
<evidence type="ECO:0000313" key="2">
    <source>
        <dbReference type="Proteomes" id="UP000520814"/>
    </source>
</evidence>
<reference evidence="1 2" key="1">
    <citation type="submission" date="2020-08" db="EMBL/GenBank/DDBJ databases">
        <title>Genomic Encyclopedia of Type Strains, Phase IV (KMG-IV): sequencing the most valuable type-strain genomes for metagenomic binning, comparative biology and taxonomic classification.</title>
        <authorList>
            <person name="Goeker M."/>
        </authorList>
    </citation>
    <scope>NUCLEOTIDE SEQUENCE [LARGE SCALE GENOMIC DNA]</scope>
    <source>
        <strain evidence="1 2">DSM 23562</strain>
    </source>
</reference>
<dbReference type="AlphaFoldDB" id="A0A7W9SNF7"/>
<organism evidence="1 2">
    <name type="scientific">Armatimonas rosea</name>
    <dbReference type="NCBI Taxonomy" id="685828"/>
    <lineage>
        <taxon>Bacteria</taxon>
        <taxon>Bacillati</taxon>
        <taxon>Armatimonadota</taxon>
        <taxon>Armatimonadia</taxon>
        <taxon>Armatimonadales</taxon>
        <taxon>Armatimonadaceae</taxon>
        <taxon>Armatimonas</taxon>
    </lineage>
</organism>
<gene>
    <name evidence="1" type="ORF">HNQ39_000871</name>
</gene>